<keyword evidence="8" id="KW-1185">Reference proteome</keyword>
<dbReference type="InterPro" id="IPR002347">
    <property type="entry name" value="SDR_fam"/>
</dbReference>
<protein>
    <submittedName>
        <fullName evidence="7">Glucose/ribitol dehydrogenase</fullName>
    </submittedName>
</protein>
<evidence type="ECO:0000313" key="7">
    <source>
        <dbReference type="EMBL" id="KAJ5094023.1"/>
    </source>
</evidence>
<comment type="similarity">
    <text evidence="1 4">Belongs to the short-chain dehydrogenases/reductases (SDR) family.</text>
</comment>
<feature type="region of interest" description="Disordered" evidence="5">
    <location>
        <begin position="243"/>
        <end position="267"/>
    </location>
</feature>
<dbReference type="InterPro" id="IPR020904">
    <property type="entry name" value="Sc_DH/Rdtase_CS"/>
</dbReference>
<proteinExistence type="inferred from homology"/>
<evidence type="ECO:0000259" key="6">
    <source>
        <dbReference type="SMART" id="SM00822"/>
    </source>
</evidence>
<dbReference type="Proteomes" id="UP001149165">
    <property type="component" value="Unassembled WGS sequence"/>
</dbReference>
<dbReference type="PANTHER" id="PTHR42760:SF133">
    <property type="entry name" value="3-OXOACYL-[ACYL-CARRIER-PROTEIN] REDUCTASE"/>
    <property type="match status" value="1"/>
</dbReference>
<dbReference type="Gene3D" id="3.40.50.720">
    <property type="entry name" value="NAD(P)-binding Rossmann-like Domain"/>
    <property type="match status" value="1"/>
</dbReference>
<dbReference type="GO" id="GO:0006633">
    <property type="term" value="P:fatty acid biosynthetic process"/>
    <property type="evidence" value="ECO:0007669"/>
    <property type="project" value="TreeGrafter"/>
</dbReference>
<keyword evidence="2" id="KW-0521">NADP</keyword>
<gene>
    <name evidence="7" type="ORF">N7456_009884</name>
</gene>
<name>A0A9W9F5I7_9EURO</name>
<dbReference type="Pfam" id="PF00106">
    <property type="entry name" value="adh_short"/>
    <property type="match status" value="1"/>
</dbReference>
<evidence type="ECO:0000256" key="1">
    <source>
        <dbReference type="ARBA" id="ARBA00006484"/>
    </source>
</evidence>
<dbReference type="GO" id="GO:0016616">
    <property type="term" value="F:oxidoreductase activity, acting on the CH-OH group of donors, NAD or NADP as acceptor"/>
    <property type="evidence" value="ECO:0007669"/>
    <property type="project" value="TreeGrafter"/>
</dbReference>
<dbReference type="InterPro" id="IPR057326">
    <property type="entry name" value="KR_dom"/>
</dbReference>
<dbReference type="PRINTS" id="PR00080">
    <property type="entry name" value="SDRFAMILY"/>
</dbReference>
<feature type="domain" description="Ketoreductase" evidence="6">
    <location>
        <begin position="24"/>
        <end position="197"/>
    </location>
</feature>
<dbReference type="AlphaFoldDB" id="A0A9W9F5I7"/>
<evidence type="ECO:0000313" key="8">
    <source>
        <dbReference type="Proteomes" id="UP001149165"/>
    </source>
</evidence>
<dbReference type="EMBL" id="JAPQKH010000006">
    <property type="protein sequence ID" value="KAJ5094023.1"/>
    <property type="molecule type" value="Genomic_DNA"/>
</dbReference>
<sequence>MAPSDRLNQVNKHLNYPAGMLAGQVAIITGAGQGIGAEAARLFANEGAKVVIADIDAKKANAVADAINAAEAGRALAVAGDVLDSNYIKELVKRTAEFGGGKIHIIVNNAGFTWDGVIHKITDKQWDTMLAVHNTAPFRLVREAAPYFRVKDQEPRIVINISSTSGIHGNAGQANYAVAKAGVVGLTRTIAKEWGPAFGVRSNTIAFGYVTTRLTAAKEEGAFITTPDGTKVALGIPGKQLATKKGAEDKAKTESFPDIPLRRPASPEEAARSILGVASPYFSYVNGETIRVTGGRNM</sequence>
<dbReference type="PANTHER" id="PTHR42760">
    <property type="entry name" value="SHORT-CHAIN DEHYDROGENASES/REDUCTASES FAMILY MEMBER"/>
    <property type="match status" value="1"/>
</dbReference>
<evidence type="ECO:0000256" key="3">
    <source>
        <dbReference type="ARBA" id="ARBA00023002"/>
    </source>
</evidence>
<reference evidence="7" key="1">
    <citation type="submission" date="2022-11" db="EMBL/GenBank/DDBJ databases">
        <authorList>
            <person name="Petersen C."/>
        </authorList>
    </citation>
    <scope>NUCLEOTIDE SEQUENCE</scope>
    <source>
        <strain evidence="7">IBT 30069</strain>
    </source>
</reference>
<accession>A0A9W9F5I7</accession>
<feature type="compositionally biased region" description="Basic and acidic residues" evidence="5">
    <location>
        <begin position="245"/>
        <end position="255"/>
    </location>
</feature>
<dbReference type="FunFam" id="3.40.50.720:FF:000084">
    <property type="entry name" value="Short-chain dehydrogenase reductase"/>
    <property type="match status" value="1"/>
</dbReference>
<dbReference type="PRINTS" id="PR00081">
    <property type="entry name" value="GDHRDH"/>
</dbReference>
<keyword evidence="3" id="KW-0560">Oxidoreductase</keyword>
<organism evidence="7 8">
    <name type="scientific">Penicillium angulare</name>
    <dbReference type="NCBI Taxonomy" id="116970"/>
    <lineage>
        <taxon>Eukaryota</taxon>
        <taxon>Fungi</taxon>
        <taxon>Dikarya</taxon>
        <taxon>Ascomycota</taxon>
        <taxon>Pezizomycotina</taxon>
        <taxon>Eurotiomycetes</taxon>
        <taxon>Eurotiomycetidae</taxon>
        <taxon>Eurotiales</taxon>
        <taxon>Aspergillaceae</taxon>
        <taxon>Penicillium</taxon>
    </lineage>
</organism>
<evidence type="ECO:0000256" key="5">
    <source>
        <dbReference type="SAM" id="MobiDB-lite"/>
    </source>
</evidence>
<dbReference type="SMART" id="SM00822">
    <property type="entry name" value="PKS_KR"/>
    <property type="match status" value="1"/>
</dbReference>
<dbReference type="GO" id="GO:0048038">
    <property type="term" value="F:quinone binding"/>
    <property type="evidence" value="ECO:0007669"/>
    <property type="project" value="TreeGrafter"/>
</dbReference>
<evidence type="ECO:0000256" key="4">
    <source>
        <dbReference type="RuleBase" id="RU000363"/>
    </source>
</evidence>
<dbReference type="InterPro" id="IPR036291">
    <property type="entry name" value="NAD(P)-bd_dom_sf"/>
</dbReference>
<dbReference type="OrthoDB" id="1393670at2759"/>
<evidence type="ECO:0000256" key="2">
    <source>
        <dbReference type="ARBA" id="ARBA00022857"/>
    </source>
</evidence>
<dbReference type="SUPFAM" id="SSF51735">
    <property type="entry name" value="NAD(P)-binding Rossmann-fold domains"/>
    <property type="match status" value="1"/>
</dbReference>
<reference evidence="7" key="2">
    <citation type="journal article" date="2023" name="IMA Fungus">
        <title>Comparative genomic study of the Penicillium genus elucidates a diverse pangenome and 15 lateral gene transfer events.</title>
        <authorList>
            <person name="Petersen C."/>
            <person name="Sorensen T."/>
            <person name="Nielsen M.R."/>
            <person name="Sondergaard T.E."/>
            <person name="Sorensen J.L."/>
            <person name="Fitzpatrick D.A."/>
            <person name="Frisvad J.C."/>
            <person name="Nielsen K.L."/>
        </authorList>
    </citation>
    <scope>NUCLEOTIDE SEQUENCE</scope>
    <source>
        <strain evidence="7">IBT 30069</strain>
    </source>
</reference>
<dbReference type="PROSITE" id="PS00061">
    <property type="entry name" value="ADH_SHORT"/>
    <property type="match status" value="1"/>
</dbReference>
<comment type="caution">
    <text evidence="7">The sequence shown here is derived from an EMBL/GenBank/DDBJ whole genome shotgun (WGS) entry which is preliminary data.</text>
</comment>